<gene>
    <name evidence="2" type="ORF">PG991_002201</name>
</gene>
<name>A0ABR1SEP3_9PEZI</name>
<dbReference type="EMBL" id="JAQQWI010000006">
    <property type="protein sequence ID" value="KAK8032803.1"/>
    <property type="molecule type" value="Genomic_DNA"/>
</dbReference>
<feature type="transmembrane region" description="Helical" evidence="1">
    <location>
        <begin position="52"/>
        <end position="70"/>
    </location>
</feature>
<evidence type="ECO:0000313" key="3">
    <source>
        <dbReference type="Proteomes" id="UP001396898"/>
    </source>
</evidence>
<evidence type="ECO:0000313" key="2">
    <source>
        <dbReference type="EMBL" id="KAK8032803.1"/>
    </source>
</evidence>
<comment type="caution">
    <text evidence="2">The sequence shown here is derived from an EMBL/GenBank/DDBJ whole genome shotgun (WGS) entry which is preliminary data.</text>
</comment>
<reference evidence="2 3" key="1">
    <citation type="submission" date="2023-01" db="EMBL/GenBank/DDBJ databases">
        <title>Analysis of 21 Apiospora genomes using comparative genomics revels a genus with tremendous synthesis potential of carbohydrate active enzymes and secondary metabolites.</title>
        <authorList>
            <person name="Sorensen T."/>
        </authorList>
    </citation>
    <scope>NUCLEOTIDE SEQUENCE [LARGE SCALE GENOMIC DNA]</scope>
    <source>
        <strain evidence="2 3">CBS 20057</strain>
    </source>
</reference>
<feature type="transmembrane region" description="Helical" evidence="1">
    <location>
        <begin position="149"/>
        <end position="175"/>
    </location>
</feature>
<dbReference type="Proteomes" id="UP001396898">
    <property type="component" value="Unassembled WGS sequence"/>
</dbReference>
<keyword evidence="1" id="KW-0472">Membrane</keyword>
<evidence type="ECO:0000256" key="1">
    <source>
        <dbReference type="SAM" id="Phobius"/>
    </source>
</evidence>
<keyword evidence="1" id="KW-1133">Transmembrane helix</keyword>
<sequence length="282" mass="30316">MIRNVAADIKAPARRAPIFSTPHHRSRVRRSVGSSSKVRFFRLRHRRRCSHALWWAARLPGFLFLLRLLLPVGLRLPVIVRLLDPTQRQARLPALRGILLQLPQRLEGLLLLRLERGRHVVDDGGDELGEAHLRGVLGLQLGGDRHGGLLVVVVGHCSMSVAVLSLLLLLLLLLFGQPAMCIGNQSGGGSGGFPGLLGLLGLLGSLGHETLRQQRAGLLLYRAEVLLFLVASTDSDIELLFAPRAADGFGLDTLSSGGVITRSAGIGGAAVAVRADDECRPA</sequence>
<keyword evidence="1" id="KW-0812">Transmembrane</keyword>
<protein>
    <submittedName>
        <fullName evidence="2">Uncharacterized protein</fullName>
    </submittedName>
</protein>
<proteinExistence type="predicted"/>
<accession>A0ABR1SEP3</accession>
<keyword evidence="3" id="KW-1185">Reference proteome</keyword>
<organism evidence="2 3">
    <name type="scientific">Apiospora marii</name>
    <dbReference type="NCBI Taxonomy" id="335849"/>
    <lineage>
        <taxon>Eukaryota</taxon>
        <taxon>Fungi</taxon>
        <taxon>Dikarya</taxon>
        <taxon>Ascomycota</taxon>
        <taxon>Pezizomycotina</taxon>
        <taxon>Sordariomycetes</taxon>
        <taxon>Xylariomycetidae</taxon>
        <taxon>Amphisphaeriales</taxon>
        <taxon>Apiosporaceae</taxon>
        <taxon>Apiospora</taxon>
    </lineage>
</organism>